<dbReference type="Pfam" id="PF01979">
    <property type="entry name" value="Amidohydro_1"/>
    <property type="match status" value="1"/>
</dbReference>
<keyword evidence="4 11" id="KW-0479">Metal-binding</keyword>
<evidence type="ECO:0000256" key="2">
    <source>
        <dbReference type="ARBA" id="ARBA00011899"/>
    </source>
</evidence>
<evidence type="ECO:0000256" key="10">
    <source>
        <dbReference type="PIRSR" id="PIRSR038994-1"/>
    </source>
</evidence>
<proteinExistence type="inferred from homology"/>
<comment type="caution">
    <text evidence="13">The sequence shown here is derived from an EMBL/GenBank/DDBJ whole genome shotgun (WGS) entry which is preliminary data.</text>
</comment>
<comment type="pathway">
    <text evidence="8">Amino-sugar metabolism; N-acetylneuraminate degradation; D-fructose 6-phosphate from N-acetylneuraminate: step 4/5.</text>
</comment>
<dbReference type="InterPro" id="IPR003764">
    <property type="entry name" value="GlcNAc_6-P_deAcase"/>
</dbReference>
<keyword evidence="6 9" id="KW-0119">Carbohydrate metabolism</keyword>
<dbReference type="PANTHER" id="PTHR11113">
    <property type="entry name" value="N-ACETYLGLUCOSAMINE-6-PHOSPHATE DEACETYLASE"/>
    <property type="match status" value="1"/>
</dbReference>
<evidence type="ECO:0000256" key="1">
    <source>
        <dbReference type="ARBA" id="ARBA00010716"/>
    </source>
</evidence>
<dbReference type="SUPFAM" id="SSF51556">
    <property type="entry name" value="Metallo-dependent hydrolases"/>
    <property type="match status" value="1"/>
</dbReference>
<evidence type="ECO:0000256" key="3">
    <source>
        <dbReference type="ARBA" id="ARBA00018029"/>
    </source>
</evidence>
<dbReference type="GO" id="GO:0046872">
    <property type="term" value="F:metal ion binding"/>
    <property type="evidence" value="ECO:0007669"/>
    <property type="project" value="UniProtKB-KW"/>
</dbReference>
<dbReference type="NCBIfam" id="TIGR00221">
    <property type="entry name" value="nagA"/>
    <property type="match status" value="1"/>
</dbReference>
<evidence type="ECO:0000313" key="14">
    <source>
        <dbReference type="Proteomes" id="UP000323317"/>
    </source>
</evidence>
<feature type="binding site" evidence="11">
    <location>
        <position position="139"/>
    </location>
    <ligand>
        <name>Zn(2+)</name>
        <dbReference type="ChEBI" id="CHEBI:29105"/>
    </ligand>
</feature>
<dbReference type="InterPro" id="IPR011059">
    <property type="entry name" value="Metal-dep_hydrolase_composite"/>
</dbReference>
<evidence type="ECO:0000256" key="6">
    <source>
        <dbReference type="ARBA" id="ARBA00023277"/>
    </source>
</evidence>
<dbReference type="Gene3D" id="3.20.20.140">
    <property type="entry name" value="Metal-dependent hydrolases"/>
    <property type="match status" value="1"/>
</dbReference>
<feature type="active site" description="Proton donor/acceptor" evidence="10">
    <location>
        <position position="284"/>
    </location>
</feature>
<evidence type="ECO:0000256" key="4">
    <source>
        <dbReference type="ARBA" id="ARBA00022723"/>
    </source>
</evidence>
<dbReference type="CDD" id="cd00854">
    <property type="entry name" value="NagA"/>
    <property type="match status" value="1"/>
</dbReference>
<dbReference type="AlphaFoldDB" id="A0A5D4KGH9"/>
<feature type="domain" description="Amidohydrolase-related" evidence="12">
    <location>
        <begin position="60"/>
        <end position="389"/>
    </location>
</feature>
<accession>A0A5D4KGH9</accession>
<reference evidence="13 14" key="1">
    <citation type="submission" date="2019-08" db="EMBL/GenBank/DDBJ databases">
        <title>Bacillus genomes from the desert of Cuatro Cienegas, Coahuila.</title>
        <authorList>
            <person name="Olmedo-Alvarez G."/>
        </authorList>
    </citation>
    <scope>NUCLEOTIDE SEQUENCE [LARGE SCALE GENOMIC DNA]</scope>
    <source>
        <strain evidence="13 14">CH40_1T</strain>
    </source>
</reference>
<evidence type="ECO:0000256" key="7">
    <source>
        <dbReference type="ARBA" id="ARBA00047647"/>
    </source>
</evidence>
<evidence type="ECO:0000259" key="12">
    <source>
        <dbReference type="Pfam" id="PF01979"/>
    </source>
</evidence>
<evidence type="ECO:0000313" key="13">
    <source>
        <dbReference type="EMBL" id="TYR76377.1"/>
    </source>
</evidence>
<dbReference type="EC" id="3.5.1.25" evidence="2"/>
<dbReference type="GO" id="GO:0006046">
    <property type="term" value="P:N-acetylglucosamine catabolic process"/>
    <property type="evidence" value="ECO:0007669"/>
    <property type="project" value="TreeGrafter"/>
</dbReference>
<protein>
    <recommendedName>
        <fullName evidence="3">N-acetylglucosamine-6-phosphate deacetylase</fullName>
        <ecNumber evidence="2">3.5.1.25</ecNumber>
    </recommendedName>
</protein>
<dbReference type="GO" id="GO:0008448">
    <property type="term" value="F:N-acetylglucosamine-6-phosphate deacetylase activity"/>
    <property type="evidence" value="ECO:0007669"/>
    <property type="project" value="UniProtKB-EC"/>
</dbReference>
<name>A0A5D4KGH9_9BACI</name>
<feature type="binding site" evidence="11">
    <location>
        <position position="226"/>
    </location>
    <ligand>
        <name>Zn(2+)</name>
        <dbReference type="ChEBI" id="CHEBI:29105"/>
    </ligand>
</feature>
<evidence type="ECO:0000256" key="9">
    <source>
        <dbReference type="PIRNR" id="PIRNR038994"/>
    </source>
</evidence>
<keyword evidence="5 9" id="KW-0378">Hydrolase</keyword>
<comment type="similarity">
    <text evidence="1 9">Belongs to the metallo-dependent hydrolases superfamily. NagA family.</text>
</comment>
<dbReference type="PIRSF" id="PIRSF038994">
    <property type="entry name" value="NagA"/>
    <property type="match status" value="1"/>
</dbReference>
<comment type="cofactor">
    <cofactor evidence="11">
        <name>a divalent metal cation</name>
        <dbReference type="ChEBI" id="CHEBI:60240"/>
    </cofactor>
    <text evidence="11">Binds 1 divalent metal cation per subunit.</text>
</comment>
<dbReference type="RefSeq" id="WP_148945883.1">
    <property type="nucleotide sequence ID" value="NZ_VTEH01000003.1"/>
</dbReference>
<organism evidence="13 14">
    <name type="scientific">Rossellomorea vietnamensis</name>
    <dbReference type="NCBI Taxonomy" id="218284"/>
    <lineage>
        <taxon>Bacteria</taxon>
        <taxon>Bacillati</taxon>
        <taxon>Bacillota</taxon>
        <taxon>Bacilli</taxon>
        <taxon>Bacillales</taxon>
        <taxon>Bacillaceae</taxon>
        <taxon>Rossellomorea</taxon>
    </lineage>
</organism>
<dbReference type="Gene3D" id="2.30.40.10">
    <property type="entry name" value="Urease, subunit C, domain 1"/>
    <property type="match status" value="1"/>
</dbReference>
<dbReference type="InterPro" id="IPR032466">
    <property type="entry name" value="Metal_Hydrolase"/>
</dbReference>
<dbReference type="EMBL" id="VTEH01000003">
    <property type="protein sequence ID" value="TYR76377.1"/>
    <property type="molecule type" value="Genomic_DNA"/>
</dbReference>
<dbReference type="Proteomes" id="UP000323317">
    <property type="component" value="Unassembled WGS sequence"/>
</dbReference>
<evidence type="ECO:0000256" key="8">
    <source>
        <dbReference type="ARBA" id="ARBA00060590"/>
    </source>
</evidence>
<feature type="binding site" evidence="11">
    <location>
        <position position="205"/>
    </location>
    <ligand>
        <name>Zn(2+)</name>
        <dbReference type="ChEBI" id="CHEBI:29105"/>
    </ligand>
</feature>
<evidence type="ECO:0000256" key="11">
    <source>
        <dbReference type="PIRSR" id="PIRSR038994-3"/>
    </source>
</evidence>
<dbReference type="SUPFAM" id="SSF51338">
    <property type="entry name" value="Composite domain of metallo-dependent hydrolases"/>
    <property type="match status" value="1"/>
</dbReference>
<evidence type="ECO:0000256" key="5">
    <source>
        <dbReference type="ARBA" id="ARBA00022801"/>
    </source>
</evidence>
<gene>
    <name evidence="13" type="primary">nagA</name>
    <name evidence="13" type="ORF">FZC79_05685</name>
</gene>
<sequence>MTSHKPILLRGMQIYSGDSKLEKGYIKMKDHKIVDIGPEEELTGAEGYEILDFPSGSKAVPGFIDVHIHGVNGADVMDATEEALDNMARTLPQEGTTSFLATTITQSRNEIEKALKNAGSYIHRQKNNGQSEIIGIHLEGPFVNEKKAGAQPKEHIADPDVDVFKKWQSLSQNSIKLVTLAVEQSGGLEMVRYLRDNGVIASIGHSDAAYEEVGEAIEAGANHVTHLFNQMRGLHHREPGVVGAAFLRDELKAEIIADGIHVRPEMIKLAYREKGEKGIILITDSMRAKCLKNGQYDLGGQEVIVQDGKAVLEDGTLAGSILKMSNAVKNMMAYTGCELHEVIEMASVNPAKQLNIFDRKGSIKKGKDADIVILDDKMDILMTFCRGTIAFKEEEN</sequence>
<dbReference type="InterPro" id="IPR006680">
    <property type="entry name" value="Amidohydro-rel"/>
</dbReference>
<dbReference type="PANTHER" id="PTHR11113:SF14">
    <property type="entry name" value="N-ACETYLGLUCOSAMINE-6-PHOSPHATE DEACETYLASE"/>
    <property type="match status" value="1"/>
</dbReference>
<comment type="catalytic activity">
    <reaction evidence="7">
        <text>N-acetyl-D-glucosamine 6-phosphate + H2O = D-glucosamine 6-phosphate + acetate</text>
        <dbReference type="Rhea" id="RHEA:22936"/>
        <dbReference type="ChEBI" id="CHEBI:15377"/>
        <dbReference type="ChEBI" id="CHEBI:30089"/>
        <dbReference type="ChEBI" id="CHEBI:57513"/>
        <dbReference type="ChEBI" id="CHEBI:58725"/>
        <dbReference type="EC" id="3.5.1.25"/>
    </reaction>
</comment>
<dbReference type="FunFam" id="3.20.20.140:FF:000004">
    <property type="entry name" value="N-acetylglucosamine-6-phosphate deacetylase"/>
    <property type="match status" value="1"/>
</dbReference>